<dbReference type="OrthoDB" id="948275at2"/>
<reference evidence="1 2" key="1">
    <citation type="submission" date="2018-06" db="EMBL/GenBank/DDBJ databases">
        <title>Genomic Encyclopedia of Archaeal and Bacterial Type Strains, Phase II (KMG-II): from individual species to whole genera.</title>
        <authorList>
            <person name="Goeker M."/>
        </authorList>
    </citation>
    <scope>NUCLEOTIDE SEQUENCE [LARGE SCALE GENOMIC DNA]</scope>
    <source>
        <strain evidence="1 2">DSM 21851</strain>
    </source>
</reference>
<dbReference type="EMBL" id="QLMC01000005">
    <property type="protein sequence ID" value="RAJ94221.1"/>
    <property type="molecule type" value="Genomic_DNA"/>
</dbReference>
<keyword evidence="2" id="KW-1185">Reference proteome</keyword>
<sequence length="198" mass="22403">MINDPLKSIPAVTVPEQETNAAGIVRLRLVPADQLRFIKPERFPRPGHRGYPEFTLSEQHLLFADGASLVDVDVMPDYAFFSEDTETDANGRYFRPTIQLTIPKIRPETTIWLQRYEHVKWVAFLQDRNGFCRCVGTPDQPLIIGFGQATGGKNGRNQTTLTFSTSVEQPAYYMLGIEDSYLIDSTADFNSAFGFEFK</sequence>
<comment type="caution">
    <text evidence="1">The sequence shown here is derived from an EMBL/GenBank/DDBJ whole genome shotgun (WGS) entry which is preliminary data.</text>
</comment>
<evidence type="ECO:0000313" key="1">
    <source>
        <dbReference type="EMBL" id="RAJ94221.1"/>
    </source>
</evidence>
<gene>
    <name evidence="1" type="ORF">LX87_04106</name>
</gene>
<dbReference type="Proteomes" id="UP000248790">
    <property type="component" value="Unassembled WGS sequence"/>
</dbReference>
<dbReference type="AlphaFoldDB" id="A0A327WT89"/>
<protein>
    <submittedName>
        <fullName evidence="1">Uncharacterized protein</fullName>
    </submittedName>
</protein>
<organism evidence="1 2">
    <name type="scientific">Larkinella arboricola</name>
    <dbReference type="NCBI Taxonomy" id="643671"/>
    <lineage>
        <taxon>Bacteria</taxon>
        <taxon>Pseudomonadati</taxon>
        <taxon>Bacteroidota</taxon>
        <taxon>Cytophagia</taxon>
        <taxon>Cytophagales</taxon>
        <taxon>Spirosomataceae</taxon>
        <taxon>Larkinella</taxon>
    </lineage>
</organism>
<evidence type="ECO:0000313" key="2">
    <source>
        <dbReference type="Proteomes" id="UP000248790"/>
    </source>
</evidence>
<proteinExistence type="predicted"/>
<dbReference type="RefSeq" id="WP_111630130.1">
    <property type="nucleotide sequence ID" value="NZ_QLMC01000005.1"/>
</dbReference>
<name>A0A327WT89_LARAB</name>
<accession>A0A327WT89</accession>